<protein>
    <submittedName>
        <fullName evidence="1">Uncharacterized protein</fullName>
    </submittedName>
</protein>
<comment type="caution">
    <text evidence="1">The sequence shown here is derived from an EMBL/GenBank/DDBJ whole genome shotgun (WGS) entry which is preliminary data.</text>
</comment>
<sequence length="109" mass="11936">MGIGKHAVPPRGEGGLVQTDALLLLDAIANASQRYQICLKGCVTFRRKRAGEEQNMSEGNLQDRGRKRRGSVLEVPRKCCDGVEEAFWKHCGIVEVTWKSSGNAVKPLG</sequence>
<dbReference type="Proteomes" id="UP001157502">
    <property type="component" value="Chromosome 27"/>
</dbReference>
<organism evidence="1 2">
    <name type="scientific">Dallia pectoralis</name>
    <name type="common">Alaska blackfish</name>
    <dbReference type="NCBI Taxonomy" id="75939"/>
    <lineage>
        <taxon>Eukaryota</taxon>
        <taxon>Metazoa</taxon>
        <taxon>Chordata</taxon>
        <taxon>Craniata</taxon>
        <taxon>Vertebrata</taxon>
        <taxon>Euteleostomi</taxon>
        <taxon>Actinopterygii</taxon>
        <taxon>Neopterygii</taxon>
        <taxon>Teleostei</taxon>
        <taxon>Protacanthopterygii</taxon>
        <taxon>Esociformes</taxon>
        <taxon>Umbridae</taxon>
        <taxon>Dallia</taxon>
    </lineage>
</organism>
<name>A0ACC2FHU5_DALPE</name>
<dbReference type="EMBL" id="CM055754">
    <property type="protein sequence ID" value="KAJ7990897.1"/>
    <property type="molecule type" value="Genomic_DNA"/>
</dbReference>
<proteinExistence type="predicted"/>
<evidence type="ECO:0000313" key="2">
    <source>
        <dbReference type="Proteomes" id="UP001157502"/>
    </source>
</evidence>
<evidence type="ECO:0000313" key="1">
    <source>
        <dbReference type="EMBL" id="KAJ7990897.1"/>
    </source>
</evidence>
<gene>
    <name evidence="1" type="ORF">DPEC_G00291660</name>
</gene>
<reference evidence="1" key="1">
    <citation type="submission" date="2021-05" db="EMBL/GenBank/DDBJ databases">
        <authorList>
            <person name="Pan Q."/>
            <person name="Jouanno E."/>
            <person name="Zahm M."/>
            <person name="Klopp C."/>
            <person name="Cabau C."/>
            <person name="Louis A."/>
            <person name="Berthelot C."/>
            <person name="Parey E."/>
            <person name="Roest Crollius H."/>
            <person name="Montfort J."/>
            <person name="Robinson-Rechavi M."/>
            <person name="Bouchez O."/>
            <person name="Lampietro C."/>
            <person name="Lopez Roques C."/>
            <person name="Donnadieu C."/>
            <person name="Postlethwait J."/>
            <person name="Bobe J."/>
            <person name="Dillon D."/>
            <person name="Chandos A."/>
            <person name="von Hippel F."/>
            <person name="Guiguen Y."/>
        </authorList>
    </citation>
    <scope>NUCLEOTIDE SEQUENCE</scope>
    <source>
        <strain evidence="1">YG-Jan2019</strain>
    </source>
</reference>
<accession>A0ACC2FHU5</accession>
<keyword evidence="2" id="KW-1185">Reference proteome</keyword>